<keyword evidence="4" id="KW-0413">Isomerase</keyword>
<dbReference type="InterPro" id="IPR011990">
    <property type="entry name" value="TPR-like_helical_dom_sf"/>
</dbReference>
<sequence length="455" mass="49767">MAGTCGAGPGAEGPRAAEGDDGDRSEASAPCTEDSDDPFEEERRKAAGPAEDGCYYDDPLWYGKTKGQIVTATELEKANGNAASRDGMRTGCDADWKRANRYWKNALRGTQKLKDAELEVRLRLNLALGYVRRKKPEKALDHCREIFTAQLIGAATDELRVKAHYRSAEAHEVAGEISKAVACLRAALEIEPGNAGSRAKLAALKGAERQRRERERALFRGRLPEPVLDPDARTAAARAAEEDGSEPEPGASEAAPASPRRRLRRRRRRRTTTRSPRRSTRRLVASARSRCAGSARSPTARPPRGWRAASALATAATSASASRCSSTDTRIRRAMKTKFKQGDKGHDDRHHSTQLFQVPPAEVRDGDAAQLVVVELASDRRARAAGHAVRPSQGRGLARAAGCPRPVLPPSLSWTSSRCLSEEEKVQWRPLPRNTLLASRVPWVSWLSMVLLRKA</sequence>
<feature type="compositionally biased region" description="Low complexity" evidence="6">
    <location>
        <begin position="247"/>
        <end position="258"/>
    </location>
</feature>
<comment type="catalytic activity">
    <reaction evidence="1">
        <text>[protein]-peptidylproline (omega=180) = [protein]-peptidylproline (omega=0)</text>
        <dbReference type="Rhea" id="RHEA:16237"/>
        <dbReference type="Rhea" id="RHEA-COMP:10747"/>
        <dbReference type="Rhea" id="RHEA-COMP:10748"/>
        <dbReference type="ChEBI" id="CHEBI:83833"/>
        <dbReference type="ChEBI" id="CHEBI:83834"/>
        <dbReference type="EC" id="5.2.1.8"/>
    </reaction>
</comment>
<dbReference type="Proteomes" id="UP001189429">
    <property type="component" value="Unassembled WGS sequence"/>
</dbReference>
<comment type="caution">
    <text evidence="7">The sequence shown here is derived from an EMBL/GenBank/DDBJ whole genome shotgun (WGS) entry which is preliminary data.</text>
</comment>
<keyword evidence="5" id="KW-0802">TPR repeat</keyword>
<dbReference type="EMBL" id="CAUYUJ010019702">
    <property type="protein sequence ID" value="CAK0893030.1"/>
    <property type="molecule type" value="Genomic_DNA"/>
</dbReference>
<dbReference type="PANTHER" id="PTHR46512">
    <property type="entry name" value="PEPTIDYLPROLYL ISOMERASE"/>
    <property type="match status" value="1"/>
</dbReference>
<gene>
    <name evidence="7" type="ORF">PCOR1329_LOCUS72521</name>
</gene>
<reference evidence="7" key="1">
    <citation type="submission" date="2023-10" db="EMBL/GenBank/DDBJ databases">
        <authorList>
            <person name="Chen Y."/>
            <person name="Shah S."/>
            <person name="Dougan E. K."/>
            <person name="Thang M."/>
            <person name="Chan C."/>
        </authorList>
    </citation>
    <scope>NUCLEOTIDE SEQUENCE [LARGE SCALE GENOMIC DNA]</scope>
</reference>
<evidence type="ECO:0000256" key="4">
    <source>
        <dbReference type="ARBA" id="ARBA00023235"/>
    </source>
</evidence>
<feature type="compositionally biased region" description="Low complexity" evidence="6">
    <location>
        <begin position="282"/>
        <end position="297"/>
    </location>
</feature>
<dbReference type="Gene3D" id="1.25.40.10">
    <property type="entry name" value="Tetratricopeptide repeat domain"/>
    <property type="match status" value="1"/>
</dbReference>
<feature type="region of interest" description="Disordered" evidence="6">
    <location>
        <begin position="205"/>
        <end position="329"/>
    </location>
</feature>
<dbReference type="EC" id="5.2.1.8" evidence="2"/>
<feature type="compositionally biased region" description="Basic and acidic residues" evidence="6">
    <location>
        <begin position="15"/>
        <end position="26"/>
    </location>
</feature>
<feature type="region of interest" description="Disordered" evidence="6">
    <location>
        <begin position="1"/>
        <end position="54"/>
    </location>
</feature>
<evidence type="ECO:0000256" key="6">
    <source>
        <dbReference type="SAM" id="MobiDB-lite"/>
    </source>
</evidence>
<dbReference type="PROSITE" id="PS50005">
    <property type="entry name" value="TPR"/>
    <property type="match status" value="1"/>
</dbReference>
<keyword evidence="8" id="KW-1185">Reference proteome</keyword>
<protein>
    <recommendedName>
        <fullName evidence="2">peptidylprolyl isomerase</fullName>
        <ecNumber evidence="2">5.2.1.8</ecNumber>
    </recommendedName>
</protein>
<feature type="compositionally biased region" description="Gly residues" evidence="6">
    <location>
        <begin position="1"/>
        <end position="11"/>
    </location>
</feature>
<feature type="compositionally biased region" description="Low complexity" evidence="6">
    <location>
        <begin position="307"/>
        <end position="328"/>
    </location>
</feature>
<proteinExistence type="predicted"/>
<name>A0ABN9X4W7_9DINO</name>
<dbReference type="InterPro" id="IPR050754">
    <property type="entry name" value="FKBP4/5/8-like"/>
</dbReference>
<feature type="compositionally biased region" description="Basic residues" evidence="6">
    <location>
        <begin position="259"/>
        <end position="281"/>
    </location>
</feature>
<feature type="non-terminal residue" evidence="7">
    <location>
        <position position="455"/>
    </location>
</feature>
<accession>A0ABN9X4W7</accession>
<evidence type="ECO:0000256" key="1">
    <source>
        <dbReference type="ARBA" id="ARBA00000971"/>
    </source>
</evidence>
<organism evidence="7 8">
    <name type="scientific">Prorocentrum cordatum</name>
    <dbReference type="NCBI Taxonomy" id="2364126"/>
    <lineage>
        <taxon>Eukaryota</taxon>
        <taxon>Sar</taxon>
        <taxon>Alveolata</taxon>
        <taxon>Dinophyceae</taxon>
        <taxon>Prorocentrales</taxon>
        <taxon>Prorocentraceae</taxon>
        <taxon>Prorocentrum</taxon>
    </lineage>
</organism>
<evidence type="ECO:0000313" key="7">
    <source>
        <dbReference type="EMBL" id="CAK0893030.1"/>
    </source>
</evidence>
<evidence type="ECO:0000256" key="3">
    <source>
        <dbReference type="ARBA" id="ARBA00023110"/>
    </source>
</evidence>
<feature type="compositionally biased region" description="Basic and acidic residues" evidence="6">
    <location>
        <begin position="206"/>
        <end position="218"/>
    </location>
</feature>
<evidence type="ECO:0000256" key="2">
    <source>
        <dbReference type="ARBA" id="ARBA00013194"/>
    </source>
</evidence>
<dbReference type="SUPFAM" id="SSF48452">
    <property type="entry name" value="TPR-like"/>
    <property type="match status" value="1"/>
</dbReference>
<dbReference type="PANTHER" id="PTHR46512:SF9">
    <property type="entry name" value="PEPTIDYLPROLYL ISOMERASE"/>
    <property type="match status" value="1"/>
</dbReference>
<dbReference type="SMART" id="SM00028">
    <property type="entry name" value="TPR"/>
    <property type="match status" value="2"/>
</dbReference>
<keyword evidence="3" id="KW-0697">Rotamase</keyword>
<evidence type="ECO:0000256" key="5">
    <source>
        <dbReference type="PROSITE-ProRule" id="PRU00339"/>
    </source>
</evidence>
<feature type="repeat" description="TPR" evidence="5">
    <location>
        <begin position="161"/>
        <end position="194"/>
    </location>
</feature>
<dbReference type="InterPro" id="IPR019734">
    <property type="entry name" value="TPR_rpt"/>
</dbReference>
<evidence type="ECO:0000313" key="8">
    <source>
        <dbReference type="Proteomes" id="UP001189429"/>
    </source>
</evidence>